<dbReference type="Gene3D" id="2.60.120.920">
    <property type="match status" value="1"/>
</dbReference>
<dbReference type="Pfam" id="PF00622">
    <property type="entry name" value="SPRY"/>
    <property type="match status" value="1"/>
</dbReference>
<dbReference type="PANTHER" id="PTHR24103">
    <property type="entry name" value="E3 UBIQUITIN-PROTEIN LIGASE TRIM"/>
    <property type="match status" value="1"/>
</dbReference>
<dbReference type="EMBL" id="CM015734">
    <property type="protein sequence ID" value="KAF3706124.1"/>
    <property type="molecule type" value="Genomic_DNA"/>
</dbReference>
<name>A0A6G1QUF3_CHAAH</name>
<feature type="domain" description="RING-type" evidence="6">
    <location>
        <begin position="15"/>
        <end position="55"/>
    </location>
</feature>
<evidence type="ECO:0000256" key="1">
    <source>
        <dbReference type="ARBA" id="ARBA00022723"/>
    </source>
</evidence>
<dbReference type="PROSITE" id="PS50089">
    <property type="entry name" value="ZF_RING_2"/>
    <property type="match status" value="1"/>
</dbReference>
<gene>
    <name evidence="8" type="ORF">EXN66_Car021815</name>
</gene>
<dbReference type="InterPro" id="IPR027370">
    <property type="entry name" value="Znf-RING_euk"/>
</dbReference>
<dbReference type="InterPro" id="IPR058030">
    <property type="entry name" value="TRIM8/14/16/25/29/45/65_CC"/>
</dbReference>
<dbReference type="AlphaFoldDB" id="A0A6G1QUF3"/>
<dbReference type="PROSITE" id="PS50188">
    <property type="entry name" value="B302_SPRY"/>
    <property type="match status" value="1"/>
</dbReference>
<keyword evidence="9" id="KW-1185">Reference proteome</keyword>
<dbReference type="InterPro" id="IPR017907">
    <property type="entry name" value="Znf_RING_CS"/>
</dbReference>
<dbReference type="InterPro" id="IPR013083">
    <property type="entry name" value="Znf_RING/FYVE/PHD"/>
</dbReference>
<dbReference type="Pfam" id="PF13445">
    <property type="entry name" value="zf-RING_UBOX"/>
    <property type="match status" value="1"/>
</dbReference>
<dbReference type="CDD" id="cd13733">
    <property type="entry name" value="SPRY_PRY_C-I_1"/>
    <property type="match status" value="1"/>
</dbReference>
<dbReference type="InterPro" id="IPR003877">
    <property type="entry name" value="SPRY_dom"/>
</dbReference>
<dbReference type="InterPro" id="IPR001870">
    <property type="entry name" value="B30.2/SPRY"/>
</dbReference>
<dbReference type="GO" id="GO:0008270">
    <property type="term" value="F:zinc ion binding"/>
    <property type="evidence" value="ECO:0007669"/>
    <property type="project" value="UniProtKB-KW"/>
</dbReference>
<evidence type="ECO:0000313" key="9">
    <source>
        <dbReference type="Proteomes" id="UP000503349"/>
    </source>
</evidence>
<dbReference type="InterPro" id="IPR043136">
    <property type="entry name" value="B30.2/SPRY_sf"/>
</dbReference>
<evidence type="ECO:0000256" key="2">
    <source>
        <dbReference type="ARBA" id="ARBA00022771"/>
    </source>
</evidence>
<evidence type="ECO:0000313" key="8">
    <source>
        <dbReference type="EMBL" id="KAF3706124.1"/>
    </source>
</evidence>
<evidence type="ECO:0000259" key="6">
    <source>
        <dbReference type="PROSITE" id="PS50089"/>
    </source>
</evidence>
<dbReference type="SMART" id="SM00449">
    <property type="entry name" value="SPRY"/>
    <property type="match status" value="1"/>
</dbReference>
<keyword evidence="5" id="KW-0175">Coiled coil</keyword>
<dbReference type="Gene3D" id="3.30.40.10">
    <property type="entry name" value="Zinc/RING finger domain, C3HC4 (zinc finger)"/>
    <property type="match status" value="1"/>
</dbReference>
<feature type="coiled-coil region" evidence="5">
    <location>
        <begin position="100"/>
        <end position="131"/>
    </location>
</feature>
<evidence type="ECO:0000259" key="7">
    <source>
        <dbReference type="PROSITE" id="PS50188"/>
    </source>
</evidence>
<dbReference type="PROSITE" id="PS00518">
    <property type="entry name" value="ZF_RING_1"/>
    <property type="match status" value="1"/>
</dbReference>
<evidence type="ECO:0000256" key="3">
    <source>
        <dbReference type="ARBA" id="ARBA00022833"/>
    </source>
</evidence>
<dbReference type="PRINTS" id="PR01407">
    <property type="entry name" value="BUTYPHLNCDUF"/>
</dbReference>
<dbReference type="InterPro" id="IPR003879">
    <property type="entry name" value="Butyrophylin_SPRY"/>
</dbReference>
<dbReference type="Proteomes" id="UP000503349">
    <property type="component" value="Chromosome 23"/>
</dbReference>
<dbReference type="InterPro" id="IPR050143">
    <property type="entry name" value="TRIM/RBCC"/>
</dbReference>
<dbReference type="SMART" id="SM00184">
    <property type="entry name" value="RING"/>
    <property type="match status" value="1"/>
</dbReference>
<keyword evidence="2 4" id="KW-0863">Zinc-finger</keyword>
<protein>
    <submittedName>
        <fullName evidence="8">E3 ubiquitin-protein ligase TRIM39</fullName>
    </submittedName>
</protein>
<feature type="domain" description="B30.2/SPRY" evidence="7">
    <location>
        <begin position="233"/>
        <end position="425"/>
    </location>
</feature>
<proteinExistence type="predicted"/>
<dbReference type="SUPFAM" id="SSF57850">
    <property type="entry name" value="RING/U-box"/>
    <property type="match status" value="1"/>
</dbReference>
<reference evidence="9" key="2">
    <citation type="submission" date="2019-02" db="EMBL/GenBank/DDBJ databases">
        <title>Opniocepnalus argus Var Kimnra genome.</title>
        <authorList>
            <person name="Zhou C."/>
            <person name="Xiao S."/>
        </authorList>
    </citation>
    <scope>NUCLEOTIDE SEQUENCE [LARGE SCALE GENOMIC DNA]</scope>
</reference>
<evidence type="ECO:0000256" key="4">
    <source>
        <dbReference type="PROSITE-ProRule" id="PRU00175"/>
    </source>
</evidence>
<dbReference type="SUPFAM" id="SSF49899">
    <property type="entry name" value="Concanavalin A-like lectins/glucanases"/>
    <property type="match status" value="1"/>
</dbReference>
<evidence type="ECO:0000256" key="5">
    <source>
        <dbReference type="SAM" id="Coils"/>
    </source>
</evidence>
<feature type="coiled-coil region" evidence="5">
    <location>
        <begin position="169"/>
        <end position="196"/>
    </location>
</feature>
<organism evidence="8 9">
    <name type="scientific">Channa argus</name>
    <name type="common">Northern snakehead</name>
    <name type="synonym">Ophicephalus argus</name>
    <dbReference type="NCBI Taxonomy" id="215402"/>
    <lineage>
        <taxon>Eukaryota</taxon>
        <taxon>Metazoa</taxon>
        <taxon>Chordata</taxon>
        <taxon>Craniata</taxon>
        <taxon>Vertebrata</taxon>
        <taxon>Euteleostomi</taxon>
        <taxon>Actinopterygii</taxon>
        <taxon>Neopterygii</taxon>
        <taxon>Teleostei</taxon>
        <taxon>Neoteleostei</taxon>
        <taxon>Acanthomorphata</taxon>
        <taxon>Anabantaria</taxon>
        <taxon>Anabantiformes</taxon>
        <taxon>Channoidei</taxon>
        <taxon>Channidae</taxon>
        <taxon>Channa</taxon>
    </lineage>
</organism>
<accession>A0A6G1QUF3</accession>
<dbReference type="InterPro" id="IPR013320">
    <property type="entry name" value="ConA-like_dom_sf"/>
</dbReference>
<dbReference type="InterPro" id="IPR001841">
    <property type="entry name" value="Znf_RING"/>
</dbReference>
<sequence length="426" mass="48308">MAAASCLLTEDQFLCSICLEIFTDPVTIPCGHNFCKNCITQHWNIDVICQCPICKKVLKPRPEVQVNIFISEMAAQFRQSVSHSITQQVTSSRCSLKQDSEKTETKIQQMIQEREQKMEEIKQSVELSKNNAHREIACGVQVFTALKESVERGQAEFIKTIEKKQKSTETQAEDFIEKLEQEISDLKKTSSEVEKLPHSKDHLHCLQNFSANISSLAKNWTKVSVHPSSYQGTLVRTVKQLESTLSAEMKRLFEAELRRVQNYAVNVILDPDVLHPKSIPSNNRQRVNDKCKCVLSKQGLSSGRFYFQVKVNRWSTWTLGVARNGTNLNSQLTLSPRNGYWTVCWKRKCFAAADPSVCLALKSKPEKVGVFVNYEEGLVSFYDADTADLIFSFTACCFTEKVYPFFSPCNNDGVKIHTTDEGCVLQ</sequence>
<dbReference type="Pfam" id="PF25600">
    <property type="entry name" value="TRIM_CC"/>
    <property type="match status" value="1"/>
</dbReference>
<keyword evidence="3" id="KW-0862">Zinc</keyword>
<reference evidence="8 9" key="1">
    <citation type="submission" date="2019-02" db="EMBL/GenBank/DDBJ databases">
        <title>Opniocepnalus argus genome.</title>
        <authorList>
            <person name="Zhou C."/>
            <person name="Xiao S."/>
        </authorList>
    </citation>
    <scope>NUCLEOTIDE SEQUENCE [LARGE SCALE GENOMIC DNA]</scope>
    <source>
        <strain evidence="8">OARG1902GOOAL</strain>
        <tissue evidence="8">Muscle</tissue>
    </source>
</reference>
<keyword evidence="1" id="KW-0479">Metal-binding</keyword>